<evidence type="ECO:0000256" key="6">
    <source>
        <dbReference type="ARBA" id="ARBA00023242"/>
    </source>
</evidence>
<evidence type="ECO:0000313" key="9">
    <source>
        <dbReference type="EMBL" id="KGQ02814.1"/>
    </source>
</evidence>
<dbReference type="InterPro" id="IPR001138">
    <property type="entry name" value="Zn2Cys6_DnaBD"/>
</dbReference>
<dbReference type="EMBL" id="ANFO01001376">
    <property type="protein sequence ID" value="KGQ02814.1"/>
    <property type="molecule type" value="Genomic_DNA"/>
</dbReference>
<keyword evidence="5" id="KW-0804">Transcription</keyword>
<evidence type="ECO:0000256" key="4">
    <source>
        <dbReference type="ARBA" id="ARBA00023125"/>
    </source>
</evidence>
<sequence>MEIQFSIPLARPKNATPGRKRHVKCDETRPSCLNCIKWRGYCDSYADASESKGTSDNTKLIHTKKAPLILTEPLVNTLRFTSEDQRLYFDEWAGLSVTFLSGGLSHTRLWTATMPQLTLEEPTLRYGAMAIGALRRACGPDNSLAALTQDNRHYLNAVTLYCEALRLQARASPTQEGLRTALLSSLLFICFESQRGNMPAALKHITHGFSMLNELAGCTPRAPDLVRIAPAPPAMVQEILDCYKPLELQSRSFMGSYKSFFFKGDNRPGPSPQQWSQQQPRIMSPTSSPQRPAEMQSPLSDPGTPQSWQTLQGQPMGMLSPQSLDSPLTQNSSPGAPGSYTSSPSSAPTPPGLAQQIPGQSPGTPGAGTPAGGPPQRPPGIAPFTKHSPYFRPKRTSITTLQEMPREFKDMEETQGYWALVQKNMVQYMPLLTATTAQLALAKASSEAEVEAKLTAIRQNPSISKFIADCRYWIQRWSEAYEPLYQGFLRNAHTDPAPYLHAINLRIEYLVLYVYTTVPRYSGLITARGLSPQYREITVLAETLLRARPNCGFAMDSGWTWPLFVAAFGCRDAGVRADAVRILGAYPIRNALRDSRVYRAIALRNEQIERAVASDGDDDDENKQWVRLRRREVLFEDFGASVVLRSVQKDPQTGVWEPIEEIADFVVRSDGHLNWRRQPISDATSILGGVC</sequence>
<dbReference type="GO" id="GO:0003677">
    <property type="term" value="F:DNA binding"/>
    <property type="evidence" value="ECO:0007669"/>
    <property type="project" value="UniProtKB-KW"/>
</dbReference>
<evidence type="ECO:0000259" key="8">
    <source>
        <dbReference type="Pfam" id="PF00172"/>
    </source>
</evidence>
<dbReference type="GO" id="GO:0000981">
    <property type="term" value="F:DNA-binding transcription factor activity, RNA polymerase II-specific"/>
    <property type="evidence" value="ECO:0007669"/>
    <property type="project" value="InterPro"/>
</dbReference>
<dbReference type="InterPro" id="IPR036864">
    <property type="entry name" value="Zn2-C6_fun-type_DNA-bd_sf"/>
</dbReference>
<dbReference type="Pfam" id="PF00172">
    <property type="entry name" value="Zn_clus"/>
    <property type="match status" value="1"/>
</dbReference>
<protein>
    <recommendedName>
        <fullName evidence="8">Zn(2)-C6 fungal-type domain-containing protein</fullName>
    </recommendedName>
</protein>
<dbReference type="CDD" id="cd00067">
    <property type="entry name" value="GAL4"/>
    <property type="match status" value="1"/>
</dbReference>
<dbReference type="eggNOG" id="ENOG502RI0K">
    <property type="taxonomic scope" value="Eukaryota"/>
</dbReference>
<reference evidence="9 10" key="1">
    <citation type="submission" date="2012-10" db="EMBL/GenBank/DDBJ databases">
        <title>Genome sequencing and analysis of entomopathogenic fungi Beauveria bassiana D1-5.</title>
        <authorList>
            <person name="Li Q."/>
            <person name="Wang L."/>
            <person name="Zhang Z."/>
            <person name="Wang Q."/>
            <person name="Ren J."/>
            <person name="Wang M."/>
            <person name="Xu W."/>
            <person name="Wang J."/>
            <person name="Lu Y."/>
            <person name="Du Q."/>
            <person name="Sun Z."/>
        </authorList>
    </citation>
    <scope>NUCLEOTIDE SEQUENCE [LARGE SCALE GENOMIC DNA]</scope>
    <source>
        <strain evidence="9 10">D1-5</strain>
    </source>
</reference>
<dbReference type="HOGENOM" id="CLU_011409_9_0_1"/>
<organism evidence="9 10">
    <name type="scientific">Beauveria bassiana D1-5</name>
    <dbReference type="NCBI Taxonomy" id="1245745"/>
    <lineage>
        <taxon>Eukaryota</taxon>
        <taxon>Fungi</taxon>
        <taxon>Dikarya</taxon>
        <taxon>Ascomycota</taxon>
        <taxon>Pezizomycotina</taxon>
        <taxon>Sordariomycetes</taxon>
        <taxon>Hypocreomycetidae</taxon>
        <taxon>Hypocreales</taxon>
        <taxon>Cordycipitaceae</taxon>
        <taxon>Beauveria</taxon>
    </lineage>
</organism>
<feature type="domain" description="Zn(2)-C6 fungal-type" evidence="8">
    <location>
        <begin position="19"/>
        <end position="49"/>
    </location>
</feature>
<dbReference type="Gene3D" id="4.10.240.10">
    <property type="entry name" value="Zn(2)-C6 fungal-type DNA-binding domain"/>
    <property type="match status" value="1"/>
</dbReference>
<proteinExistence type="predicted"/>
<feature type="compositionally biased region" description="Polar residues" evidence="7">
    <location>
        <begin position="297"/>
        <end position="313"/>
    </location>
</feature>
<dbReference type="PANTHER" id="PTHR36206">
    <property type="entry name" value="ASPERCRYPTIN BIOSYNTHESIS CLUSTER-SPECIFIC TRANSCRIPTION REGULATOR ATNN-RELATED"/>
    <property type="match status" value="1"/>
</dbReference>
<feature type="compositionally biased region" description="Pro residues" evidence="7">
    <location>
        <begin position="372"/>
        <end position="381"/>
    </location>
</feature>
<feature type="region of interest" description="Disordered" evidence="7">
    <location>
        <begin position="263"/>
        <end position="394"/>
    </location>
</feature>
<evidence type="ECO:0000256" key="7">
    <source>
        <dbReference type="SAM" id="MobiDB-lite"/>
    </source>
</evidence>
<evidence type="ECO:0000256" key="2">
    <source>
        <dbReference type="ARBA" id="ARBA00022833"/>
    </source>
</evidence>
<evidence type="ECO:0000313" key="10">
    <source>
        <dbReference type="Proteomes" id="UP000030106"/>
    </source>
</evidence>
<keyword evidence="1" id="KW-0479">Metal-binding</keyword>
<dbReference type="Proteomes" id="UP000030106">
    <property type="component" value="Unassembled WGS sequence"/>
</dbReference>
<gene>
    <name evidence="9" type="ORF">BBAD15_g11959</name>
</gene>
<feature type="compositionally biased region" description="Low complexity" evidence="7">
    <location>
        <begin position="332"/>
        <end position="346"/>
    </location>
</feature>
<evidence type="ECO:0000256" key="3">
    <source>
        <dbReference type="ARBA" id="ARBA00023015"/>
    </source>
</evidence>
<feature type="compositionally biased region" description="Polar residues" evidence="7">
    <location>
        <begin position="320"/>
        <end position="331"/>
    </location>
</feature>
<keyword evidence="4" id="KW-0238">DNA-binding</keyword>
<keyword evidence="6" id="KW-0539">Nucleus</keyword>
<evidence type="ECO:0000256" key="1">
    <source>
        <dbReference type="ARBA" id="ARBA00022723"/>
    </source>
</evidence>
<evidence type="ECO:0000256" key="5">
    <source>
        <dbReference type="ARBA" id="ARBA00023163"/>
    </source>
</evidence>
<keyword evidence="2" id="KW-0862">Zinc</keyword>
<dbReference type="InterPro" id="IPR052360">
    <property type="entry name" value="Transcr_Regulatory_Proteins"/>
</dbReference>
<dbReference type="PANTHER" id="PTHR36206:SF4">
    <property type="entry name" value="HYPOTHETICAL CONSERVED PROTEIN (EUROFUNG)-RELATED"/>
    <property type="match status" value="1"/>
</dbReference>
<dbReference type="OrthoDB" id="3598904at2759"/>
<dbReference type="STRING" id="1245745.A0A0A2VPS4"/>
<keyword evidence="3" id="KW-0805">Transcription regulation</keyword>
<name>A0A0A2VPS4_BEABA</name>
<accession>A0A0A2VPS4</accession>
<dbReference type="GO" id="GO:0008270">
    <property type="term" value="F:zinc ion binding"/>
    <property type="evidence" value="ECO:0007669"/>
    <property type="project" value="InterPro"/>
</dbReference>
<dbReference type="AlphaFoldDB" id="A0A0A2VPS4"/>
<comment type="caution">
    <text evidence="9">The sequence shown here is derived from an EMBL/GenBank/DDBJ whole genome shotgun (WGS) entry which is preliminary data.</text>
</comment>
<dbReference type="SUPFAM" id="SSF57701">
    <property type="entry name" value="Zn2/Cys6 DNA-binding domain"/>
    <property type="match status" value="1"/>
</dbReference>